<evidence type="ECO:0000313" key="1">
    <source>
        <dbReference type="EMBL" id="CAG8493261.1"/>
    </source>
</evidence>
<dbReference type="OrthoDB" id="3863715at2759"/>
<organism evidence="1 2">
    <name type="scientific">Ambispora gerdemannii</name>
    <dbReference type="NCBI Taxonomy" id="144530"/>
    <lineage>
        <taxon>Eukaryota</taxon>
        <taxon>Fungi</taxon>
        <taxon>Fungi incertae sedis</taxon>
        <taxon>Mucoromycota</taxon>
        <taxon>Glomeromycotina</taxon>
        <taxon>Glomeromycetes</taxon>
        <taxon>Archaeosporales</taxon>
        <taxon>Ambisporaceae</taxon>
        <taxon>Ambispora</taxon>
    </lineage>
</organism>
<accession>A0A9N8WSG3</accession>
<protein>
    <submittedName>
        <fullName evidence="1">5181_t:CDS:1</fullName>
    </submittedName>
</protein>
<name>A0A9N8WSG3_9GLOM</name>
<sequence length="105" mass="11734">MAVPDALCTYPKAVINIEEFDGDKSKYPAWRKSIISLITATWREASYLRSHQGTAQTDYVFTTLVVYNIIGPILDTGLWNVVATRRQIALIMQKLLVAQKCGSKG</sequence>
<gene>
    <name evidence="1" type="ORF">AGERDE_LOCUS3864</name>
</gene>
<evidence type="ECO:0000313" key="2">
    <source>
        <dbReference type="Proteomes" id="UP000789831"/>
    </source>
</evidence>
<dbReference type="EMBL" id="CAJVPL010000407">
    <property type="protein sequence ID" value="CAG8493261.1"/>
    <property type="molecule type" value="Genomic_DNA"/>
</dbReference>
<proteinExistence type="predicted"/>
<reference evidence="1" key="1">
    <citation type="submission" date="2021-06" db="EMBL/GenBank/DDBJ databases">
        <authorList>
            <person name="Kallberg Y."/>
            <person name="Tangrot J."/>
            <person name="Rosling A."/>
        </authorList>
    </citation>
    <scope>NUCLEOTIDE SEQUENCE</scope>
    <source>
        <strain evidence="1">MT106</strain>
    </source>
</reference>
<dbReference type="Proteomes" id="UP000789831">
    <property type="component" value="Unassembled WGS sequence"/>
</dbReference>
<dbReference type="AlphaFoldDB" id="A0A9N8WSG3"/>
<keyword evidence="2" id="KW-1185">Reference proteome</keyword>
<comment type="caution">
    <text evidence="1">The sequence shown here is derived from an EMBL/GenBank/DDBJ whole genome shotgun (WGS) entry which is preliminary data.</text>
</comment>